<dbReference type="Pfam" id="PF02579">
    <property type="entry name" value="Nitro_FeMo-Co"/>
    <property type="match status" value="1"/>
</dbReference>
<sequence length="121" mass="13075">MICSTPSPEHGFLRVAIPSFGPNVAPHFSTAQEILIYVVHKGRVRIRIPLSVAQEPPPQKLRKVLALGIQVLVCGGIEERTRAVLERRGVRVLSNRTGPVADILNRMAAATEPTGPPIANS</sequence>
<dbReference type="OrthoDB" id="5457537at2"/>
<dbReference type="Proteomes" id="UP000192783">
    <property type="component" value="Unassembled WGS sequence"/>
</dbReference>
<reference evidence="2 3" key="1">
    <citation type="submission" date="2017-04" db="EMBL/GenBank/DDBJ databases">
        <authorList>
            <person name="Afonso C.L."/>
            <person name="Miller P.J."/>
            <person name="Scott M.A."/>
            <person name="Spackman E."/>
            <person name="Goraichik I."/>
            <person name="Dimitrov K.M."/>
            <person name="Suarez D.L."/>
            <person name="Swayne D.E."/>
        </authorList>
    </citation>
    <scope>NUCLEOTIDE SEQUENCE [LARGE SCALE GENOMIC DNA]</scope>
    <source>
        <strain evidence="2 3">DSM 13146</strain>
    </source>
</reference>
<evidence type="ECO:0000313" key="3">
    <source>
        <dbReference type="Proteomes" id="UP000192783"/>
    </source>
</evidence>
<dbReference type="EMBL" id="FWXF01000009">
    <property type="protein sequence ID" value="SMC23982.1"/>
    <property type="molecule type" value="Genomic_DNA"/>
</dbReference>
<keyword evidence="3" id="KW-1185">Reference proteome</keyword>
<dbReference type="AlphaFoldDB" id="A0A1W1XJI5"/>
<dbReference type="RefSeq" id="WP_084057626.1">
    <property type="nucleotide sequence ID" value="NZ_FWXF01000009.1"/>
</dbReference>
<accession>A0A1W1XJI5</accession>
<evidence type="ECO:0000259" key="1">
    <source>
        <dbReference type="Pfam" id="PF02579"/>
    </source>
</evidence>
<dbReference type="SUPFAM" id="SSF53146">
    <property type="entry name" value="Nitrogenase accessory factor-like"/>
    <property type="match status" value="1"/>
</dbReference>
<gene>
    <name evidence="2" type="ORF">SAMN02746041_01886</name>
</gene>
<proteinExistence type="predicted"/>
<dbReference type="InterPro" id="IPR036105">
    <property type="entry name" value="DiNase_FeMo-co_biosyn_sf"/>
</dbReference>
<dbReference type="STRING" id="1121390.SAMN02746041_01886"/>
<organism evidence="2 3">
    <name type="scientific">Desulfacinum hydrothermale DSM 13146</name>
    <dbReference type="NCBI Taxonomy" id="1121390"/>
    <lineage>
        <taxon>Bacteria</taxon>
        <taxon>Pseudomonadati</taxon>
        <taxon>Thermodesulfobacteriota</taxon>
        <taxon>Syntrophobacteria</taxon>
        <taxon>Syntrophobacterales</taxon>
        <taxon>Syntrophobacteraceae</taxon>
        <taxon>Desulfacinum</taxon>
    </lineage>
</organism>
<feature type="domain" description="Dinitrogenase iron-molybdenum cofactor biosynthesis" evidence="1">
    <location>
        <begin position="23"/>
        <end position="108"/>
    </location>
</feature>
<name>A0A1W1XJI5_9BACT</name>
<evidence type="ECO:0000313" key="2">
    <source>
        <dbReference type="EMBL" id="SMC23982.1"/>
    </source>
</evidence>
<dbReference type="Gene3D" id="3.30.420.130">
    <property type="entry name" value="Dinitrogenase iron-molybdenum cofactor biosynthesis domain"/>
    <property type="match status" value="1"/>
</dbReference>
<dbReference type="InterPro" id="IPR003731">
    <property type="entry name" value="Di-Nase_FeMo-co_biosynth"/>
</dbReference>
<protein>
    <submittedName>
        <fullName evidence="2">Predicted Fe-Mo cluster-binding protein, NifX family</fullName>
    </submittedName>
</protein>